<feature type="region of interest" description="Disordered" evidence="1">
    <location>
        <begin position="606"/>
        <end position="665"/>
    </location>
</feature>
<keyword evidence="3" id="KW-1185">Reference proteome</keyword>
<proteinExistence type="predicted"/>
<feature type="compositionally biased region" description="Basic and acidic residues" evidence="1">
    <location>
        <begin position="767"/>
        <end position="781"/>
    </location>
</feature>
<dbReference type="AlphaFoldDB" id="A0AAW1TR47"/>
<accession>A0AAW1TR47</accession>
<sequence length="884" mass="101387">MNSMENREIKVSEINYRNKRGHKPYNYTYQRNHGFYVGNRGYNFTNNYSNNGTSTSFSKNAFHSRHTRYFQHNRRESSQIYKEYHWQQSRKMRREPSPLNGSEEYTLRKIQETSDMIKRKLMSPEYTPDDYTIDKVSEPINNKSTKVKLKFNKNKINKESSLIKRKLQKKADLRAKMYKCLTVEKSSDATYNVKEIHDQIMNHISKLNYGRRQNLINADTTCYDTALQQMYKQKSLELSKALREMSHQEKPEASEVVNSIIPDFAIKFEELPIHVIRELSSTFETLEKNIGNDDTSTFDFFTYSIDNQGNPSPINDGFQEYQPNKDTFQTDSNSTINYVESKIDDRVLIVNSEDADTLVIKEENLNEMLIKMETNDIEIEDDANDVNNLSHSVISTQDSSIHPEVMEASIQDNMNVVQFHTDNKLDTSSNLKTAVCSETSAVIGTVRVNQSIFENTNEIISNENQNDNPLMECRNSFTTNCNSNGLIPSLRVSTNLFEKRENHSTEIHSAIHDNMSLEGTLGTSSSTYIKNNESQQINVNNVKKPNNSVATTGVENNILLGNNSHPFLNDSEISDIISTRLSHIEKLSDNLDLSCTSSQVNLPLLKKAGNSKGQRKKQTVNSTVSPKFSSETHPSFDDSNTTCHSRDTSFISNSQHSEENQGNQSNFQAEMEKKNYFSVCIKNFQKPQDITEAVQLMFEIDNEIDKLTKLRQSLLSSLIDQKSKDSKLDSPNNSISNKRKKKNNSKAKKKKINSQKNQNEMSCSTFRIEKPDSSQKYSQERIQNEDTLTNCLDTHLQEKNNFQQKNKSSTPSNQNHIQDIRNTIDVDVNNLTGVPIICKVLRQENSLIIGTDNGKILYFDLHSSEKPITVVLVNMPFRVWIMLM</sequence>
<dbReference type="Proteomes" id="UP001431783">
    <property type="component" value="Unassembled WGS sequence"/>
</dbReference>
<feature type="region of interest" description="Disordered" evidence="1">
    <location>
        <begin position="721"/>
        <end position="781"/>
    </location>
</feature>
<feature type="compositionally biased region" description="Polar residues" evidence="1">
    <location>
        <begin position="619"/>
        <end position="665"/>
    </location>
</feature>
<organism evidence="2 3">
    <name type="scientific">Henosepilachna vigintioctopunctata</name>
    <dbReference type="NCBI Taxonomy" id="420089"/>
    <lineage>
        <taxon>Eukaryota</taxon>
        <taxon>Metazoa</taxon>
        <taxon>Ecdysozoa</taxon>
        <taxon>Arthropoda</taxon>
        <taxon>Hexapoda</taxon>
        <taxon>Insecta</taxon>
        <taxon>Pterygota</taxon>
        <taxon>Neoptera</taxon>
        <taxon>Endopterygota</taxon>
        <taxon>Coleoptera</taxon>
        <taxon>Polyphaga</taxon>
        <taxon>Cucujiformia</taxon>
        <taxon>Coccinelloidea</taxon>
        <taxon>Coccinellidae</taxon>
        <taxon>Epilachninae</taxon>
        <taxon>Epilachnini</taxon>
        <taxon>Henosepilachna</taxon>
    </lineage>
</organism>
<reference evidence="2 3" key="1">
    <citation type="submission" date="2023-03" db="EMBL/GenBank/DDBJ databases">
        <title>Genome insight into feeding habits of ladybird beetles.</title>
        <authorList>
            <person name="Li H.-S."/>
            <person name="Huang Y.-H."/>
            <person name="Pang H."/>
        </authorList>
    </citation>
    <scope>NUCLEOTIDE SEQUENCE [LARGE SCALE GENOMIC DNA]</scope>
    <source>
        <strain evidence="2">SYSU_2023b</strain>
        <tissue evidence="2">Whole body</tissue>
    </source>
</reference>
<comment type="caution">
    <text evidence="2">The sequence shown here is derived from an EMBL/GenBank/DDBJ whole genome shotgun (WGS) entry which is preliminary data.</text>
</comment>
<evidence type="ECO:0000313" key="2">
    <source>
        <dbReference type="EMBL" id="KAK9874002.1"/>
    </source>
</evidence>
<evidence type="ECO:0000256" key="1">
    <source>
        <dbReference type="SAM" id="MobiDB-lite"/>
    </source>
</evidence>
<protein>
    <submittedName>
        <fullName evidence="2">Uncharacterized protein</fullName>
    </submittedName>
</protein>
<name>A0AAW1TR47_9CUCU</name>
<evidence type="ECO:0000313" key="3">
    <source>
        <dbReference type="Proteomes" id="UP001431783"/>
    </source>
</evidence>
<dbReference type="EMBL" id="JARQZJ010000031">
    <property type="protein sequence ID" value="KAK9874002.1"/>
    <property type="molecule type" value="Genomic_DNA"/>
</dbReference>
<gene>
    <name evidence="2" type="ORF">WA026_002350</name>
</gene>
<feature type="compositionally biased region" description="Basic residues" evidence="1">
    <location>
        <begin position="737"/>
        <end position="753"/>
    </location>
</feature>